<dbReference type="Pfam" id="PF02872">
    <property type="entry name" value="5_nucleotid_C"/>
    <property type="match status" value="1"/>
</dbReference>
<evidence type="ECO:0000313" key="4">
    <source>
        <dbReference type="EMBL" id="RGE56267.1"/>
    </source>
</evidence>
<dbReference type="EMBL" id="QVLV01000028">
    <property type="protein sequence ID" value="RGE56267.1"/>
    <property type="molecule type" value="Genomic_DNA"/>
</dbReference>
<accession>A0A3E3HWT3</accession>
<dbReference type="GO" id="GO:0009166">
    <property type="term" value="P:nucleotide catabolic process"/>
    <property type="evidence" value="ECO:0007669"/>
    <property type="project" value="InterPro"/>
</dbReference>
<dbReference type="Proteomes" id="UP000260812">
    <property type="component" value="Unassembled WGS sequence"/>
</dbReference>
<gene>
    <name evidence="5" type="ORF">DWY69_14180</name>
    <name evidence="4" type="ORF">DXC51_25475</name>
</gene>
<dbReference type="SUPFAM" id="SSF55816">
    <property type="entry name" value="5'-nucleotidase (syn. UDP-sugar hydrolase), C-terminal domain"/>
    <property type="match status" value="1"/>
</dbReference>
<dbReference type="InterPro" id="IPR008334">
    <property type="entry name" value="5'-Nucleotdase_C"/>
</dbReference>
<dbReference type="AlphaFoldDB" id="A0A3E3HWT3"/>
<dbReference type="Gene3D" id="3.40.190.10">
    <property type="entry name" value="Periplasmic binding protein-like II"/>
    <property type="match status" value="2"/>
</dbReference>
<evidence type="ECO:0000256" key="1">
    <source>
        <dbReference type="ARBA" id="ARBA00022729"/>
    </source>
</evidence>
<reference evidence="4 7" key="1">
    <citation type="submission" date="2018-08" db="EMBL/GenBank/DDBJ databases">
        <title>A genome reference for cultivated species of the human gut microbiota.</title>
        <authorList>
            <person name="Zou Y."/>
            <person name="Xue W."/>
            <person name="Luo G."/>
        </authorList>
    </citation>
    <scope>NUCLEOTIDE SEQUENCE [LARGE SCALE GENOMIC DNA]</scope>
    <source>
        <strain evidence="5 7">AF26-4BH</strain>
        <strain evidence="4">TF05-5AC</strain>
    </source>
</reference>
<dbReference type="Proteomes" id="UP000261166">
    <property type="component" value="Unassembled WGS sequence"/>
</dbReference>
<organism evidence="4 6">
    <name type="scientific">Eisenbergiella massiliensis</name>
    <dbReference type="NCBI Taxonomy" id="1720294"/>
    <lineage>
        <taxon>Bacteria</taxon>
        <taxon>Bacillati</taxon>
        <taxon>Bacillota</taxon>
        <taxon>Clostridia</taxon>
        <taxon>Lachnospirales</taxon>
        <taxon>Lachnospiraceae</taxon>
        <taxon>Eisenbergiella</taxon>
    </lineage>
</organism>
<keyword evidence="6" id="KW-1185">Reference proteome</keyword>
<feature type="chain" id="PRO_5038233537" evidence="2">
    <location>
        <begin position="26"/>
        <end position="633"/>
    </location>
</feature>
<sequence>MKLKKVYKRGAACCLFMILLALLCAGCGKKPEEDNVFTINACKTRYVPRSILDQVREEYPDMEIRVEMYGGSNFTLDVAERLEHHDIPDLLVTTRNDLQMDTYKDSFLDLSSYDVLNRYITQSIDSMNMDGEVYFIPNFTSLTGLVYDKNVFREHGWKEPHSYDELVALCEQVEKEGIQCVGASWDKAGTYSNMLACTMAADFYSTPEGSAWFYNFVKGNAKGEGVIEPYIANYIRWFEDGIFPYGLNETGASQRKRFDNGEIATFYGLIGNFESDEVHEYGLIPFFTTGTADAYYPTATAGYFALNKELGEKGNEKKLEVGLRILDLLSTEEGQRGLMRGDACYSFLRGFEGDLTNITDSYQDVLGQNHFAPMNIDMNTLAASAAELKNMMNGLISQEEYIKRCDELKKNETTEAYTGEYLFTAKEDFTEEQTVQYFADALRNYAGTQIGMITPAINEQGEFNNPTTGIAAKFYKGDIYSWALSRNCIMAFDGTSGWAKMSTGTISGEKLYELLEDGMCWEQIDNKLNNEYYYDKGGMTSPFYYETSGLDVEFTSDHKIKSIRLEDGTPVEKSGSYTVAALHENLPDSYLTDLQIEEEKTILDIATEYGKTGMKGYKDSLPMERDVNKVEKN</sequence>
<protein>
    <submittedName>
        <fullName evidence="4">Extracellular solute-binding protein</fullName>
    </submittedName>
</protein>
<dbReference type="Gene3D" id="3.90.780.10">
    <property type="entry name" value="5'-Nucleotidase, C-terminal domain"/>
    <property type="match status" value="1"/>
</dbReference>
<dbReference type="InterPro" id="IPR036907">
    <property type="entry name" value="5'-Nucleotdase_C_sf"/>
</dbReference>
<dbReference type="PANTHER" id="PTHR43649">
    <property type="entry name" value="ARABINOSE-BINDING PROTEIN-RELATED"/>
    <property type="match status" value="1"/>
</dbReference>
<proteinExistence type="predicted"/>
<dbReference type="GeneID" id="97990112"/>
<dbReference type="InterPro" id="IPR050490">
    <property type="entry name" value="Bact_solute-bd_prot1"/>
</dbReference>
<dbReference type="RefSeq" id="WP_025490976.1">
    <property type="nucleotide sequence ID" value="NZ_JBKVAZ010000037.1"/>
</dbReference>
<dbReference type="GO" id="GO:0016787">
    <property type="term" value="F:hydrolase activity"/>
    <property type="evidence" value="ECO:0007669"/>
    <property type="project" value="InterPro"/>
</dbReference>
<name>A0A3E3HWT3_9FIRM</name>
<dbReference type="SUPFAM" id="SSF53850">
    <property type="entry name" value="Periplasmic binding protein-like II"/>
    <property type="match status" value="1"/>
</dbReference>
<feature type="domain" description="5'-Nucleotidase C-terminal" evidence="3">
    <location>
        <begin position="426"/>
        <end position="580"/>
    </location>
</feature>
<dbReference type="PANTHER" id="PTHR43649:SF33">
    <property type="entry name" value="POLYGALACTURONAN_RHAMNOGALACTURONAN-BINDING PROTEIN YTCQ"/>
    <property type="match status" value="1"/>
</dbReference>
<evidence type="ECO:0000259" key="3">
    <source>
        <dbReference type="Pfam" id="PF02872"/>
    </source>
</evidence>
<dbReference type="OrthoDB" id="179400at2"/>
<evidence type="ECO:0000256" key="2">
    <source>
        <dbReference type="SAM" id="SignalP"/>
    </source>
</evidence>
<evidence type="ECO:0000313" key="5">
    <source>
        <dbReference type="EMBL" id="RGE70993.1"/>
    </source>
</evidence>
<evidence type="ECO:0000313" key="6">
    <source>
        <dbReference type="Proteomes" id="UP000260812"/>
    </source>
</evidence>
<comment type="caution">
    <text evidence="4">The sequence shown here is derived from an EMBL/GenBank/DDBJ whole genome shotgun (WGS) entry which is preliminary data.</text>
</comment>
<keyword evidence="1 2" id="KW-0732">Signal</keyword>
<feature type="signal peptide" evidence="2">
    <location>
        <begin position="1"/>
        <end position="25"/>
    </location>
</feature>
<dbReference type="EMBL" id="QVLU01000012">
    <property type="protein sequence ID" value="RGE70993.1"/>
    <property type="molecule type" value="Genomic_DNA"/>
</dbReference>
<evidence type="ECO:0000313" key="7">
    <source>
        <dbReference type="Proteomes" id="UP000261166"/>
    </source>
</evidence>